<organism evidence="8 9">
    <name type="scientific">Hornefia porci</name>
    <dbReference type="NCBI Taxonomy" id="2652292"/>
    <lineage>
        <taxon>Bacteria</taxon>
        <taxon>Bacillati</taxon>
        <taxon>Bacillota</taxon>
        <taxon>Clostridia</taxon>
        <taxon>Peptostreptococcales</taxon>
        <taxon>Anaerovoracaceae</taxon>
        <taxon>Hornefia</taxon>
    </lineage>
</organism>
<feature type="domain" description="ABC3 transporter permease C-terminal" evidence="7">
    <location>
        <begin position="259"/>
        <end position="365"/>
    </location>
</feature>
<dbReference type="EMBL" id="MJIE01000001">
    <property type="protein sequence ID" value="OLR56440.1"/>
    <property type="molecule type" value="Genomic_DNA"/>
</dbReference>
<dbReference type="Proteomes" id="UP000187404">
    <property type="component" value="Unassembled WGS sequence"/>
</dbReference>
<feature type="transmembrane region" description="Helical" evidence="6">
    <location>
        <begin position="654"/>
        <end position="675"/>
    </location>
</feature>
<dbReference type="Pfam" id="PF02687">
    <property type="entry name" value="FtsX"/>
    <property type="match status" value="2"/>
</dbReference>
<keyword evidence="2" id="KW-1003">Cell membrane</keyword>
<feature type="transmembrane region" description="Helical" evidence="6">
    <location>
        <begin position="256"/>
        <end position="274"/>
    </location>
</feature>
<dbReference type="InterPro" id="IPR038766">
    <property type="entry name" value="Membrane_comp_ABC_pdt"/>
</dbReference>
<evidence type="ECO:0000256" key="6">
    <source>
        <dbReference type="SAM" id="Phobius"/>
    </source>
</evidence>
<feature type="transmembrane region" description="Helical" evidence="6">
    <location>
        <begin position="304"/>
        <end position="327"/>
    </location>
</feature>
<sequence length="781" mass="89269">MKNPLRKRIGRELREEAGKYIALFLFLSMTIAIVSGFLVADDSMRYAYEESFQKYNVEDGHFEMKEKADASLLRAVERRGVRVYPLYYKEESMRSGRTLRVFKTRTKINGQDLLRGRMPATSREIALDRLFAVNNDIDVGDTVEAGGRSFRVSGYVALSDYSAMFQNNGDTMFDATHFGVAVATPKGFQRLGSSQFHYQYAWKNKDSSLTEKQQNKLTDRIGRTLVKHGDVENLVQRGDNQAINFTGNDMGGDRSMFITFLYIIIVVMGFIFGVTTRTTLEREAGAVGTLRASGYTRGEMLRHYLALPATVTLAAALAGNLLGYTVIKGYIADLYYNSYSLTSYHTLWSGTAFLLTTVIPCILITIIDALVLHRTFRIGPLQFLRRDLHRNVRRDGHRGPRHNLGRGGDRDLRQDEYRGEYCNGRRDLSRDDRSLRLPFLSRFRLRIILQNRTAYLIMAVGIFFASVLLLFGLMLQPLIFHYSSLVDKSQIARYQYVLKAPVPVRTHNAEKYALKSLKVNEKDEISVYGIRYGSIYLDLELPERDSEVIASSGYMEKYGLKTGDRIALREKYSGKKYSFRIVGEYDYDIGFALFMSRPAFEATFQEYGGYFNGYFSDLKIRDLKDKYVSTVITESDLKKVSNQMEDSMGRIFDVITGFSVLLYMLIIYLLAQLIVNKNSDAISMIKILGYSDEEVAKLYNRATGIIVVLALVFSTFFSTLLLRALWKSFLLSMTGWIPFYIPLRVYPEMVAIGLAAYFLIQKILMLRIRKIPMARALKNMD</sequence>
<feature type="transmembrane region" description="Helical" evidence="6">
    <location>
        <begin position="705"/>
        <end position="726"/>
    </location>
</feature>
<dbReference type="PANTHER" id="PTHR30287">
    <property type="entry name" value="MEMBRANE COMPONENT OF PREDICTED ABC SUPERFAMILY METABOLITE UPTAKE TRANSPORTER"/>
    <property type="match status" value="1"/>
</dbReference>
<feature type="transmembrane region" description="Helical" evidence="6">
    <location>
        <begin position="20"/>
        <end position="40"/>
    </location>
</feature>
<feature type="transmembrane region" description="Helical" evidence="6">
    <location>
        <begin position="454"/>
        <end position="475"/>
    </location>
</feature>
<comment type="caution">
    <text evidence="8">The sequence shown here is derived from an EMBL/GenBank/DDBJ whole genome shotgun (WGS) entry which is preliminary data.</text>
</comment>
<name>A0A1Q9JJQ3_9FIRM</name>
<dbReference type="PANTHER" id="PTHR30287:SF2">
    <property type="entry name" value="BLL1001 PROTEIN"/>
    <property type="match status" value="1"/>
</dbReference>
<evidence type="ECO:0000256" key="5">
    <source>
        <dbReference type="ARBA" id="ARBA00023136"/>
    </source>
</evidence>
<keyword evidence="9" id="KW-1185">Reference proteome</keyword>
<comment type="subcellular location">
    <subcellularLocation>
        <location evidence="1">Cell membrane</location>
        <topology evidence="1">Multi-pass membrane protein</topology>
    </subcellularLocation>
</comment>
<evidence type="ECO:0000256" key="2">
    <source>
        <dbReference type="ARBA" id="ARBA00022475"/>
    </source>
</evidence>
<protein>
    <recommendedName>
        <fullName evidence="7">ABC3 transporter permease C-terminal domain-containing protein</fullName>
    </recommendedName>
</protein>
<evidence type="ECO:0000313" key="9">
    <source>
        <dbReference type="Proteomes" id="UP000187404"/>
    </source>
</evidence>
<dbReference type="OrthoDB" id="2934570at2"/>
<evidence type="ECO:0000256" key="1">
    <source>
        <dbReference type="ARBA" id="ARBA00004651"/>
    </source>
</evidence>
<evidence type="ECO:0000256" key="4">
    <source>
        <dbReference type="ARBA" id="ARBA00022989"/>
    </source>
</evidence>
<dbReference type="GO" id="GO:0005886">
    <property type="term" value="C:plasma membrane"/>
    <property type="evidence" value="ECO:0007669"/>
    <property type="project" value="UniProtKB-SubCell"/>
</dbReference>
<evidence type="ECO:0000259" key="7">
    <source>
        <dbReference type="Pfam" id="PF02687"/>
    </source>
</evidence>
<accession>A0A1Q9JJQ3</accession>
<feature type="transmembrane region" description="Helical" evidence="6">
    <location>
        <begin position="746"/>
        <end position="765"/>
    </location>
</feature>
<gene>
    <name evidence="8" type="ORF">BHK98_10370</name>
</gene>
<feature type="transmembrane region" description="Helical" evidence="6">
    <location>
        <begin position="347"/>
        <end position="372"/>
    </location>
</feature>
<keyword evidence="4 6" id="KW-1133">Transmembrane helix</keyword>
<proteinExistence type="predicted"/>
<dbReference type="AlphaFoldDB" id="A0A1Q9JJQ3"/>
<keyword evidence="5 6" id="KW-0472">Membrane</keyword>
<keyword evidence="3 6" id="KW-0812">Transmembrane</keyword>
<dbReference type="InterPro" id="IPR003838">
    <property type="entry name" value="ABC3_permease_C"/>
</dbReference>
<feature type="domain" description="ABC3 transporter permease C-terminal" evidence="7">
    <location>
        <begin position="655"/>
        <end position="772"/>
    </location>
</feature>
<dbReference type="STRING" id="1261640.BHK98_10370"/>
<reference evidence="8 9" key="1">
    <citation type="journal article" date="2016" name="Appl. Environ. Microbiol.">
        <title>Function and Phylogeny of Bacterial Butyryl Coenzyme A:Acetate Transferases and Their Diversity in the Proximal Colon of Swine.</title>
        <authorList>
            <person name="Trachsel J."/>
            <person name="Bayles D.O."/>
            <person name="Looft T."/>
            <person name="Levine U.Y."/>
            <person name="Allen H.K."/>
        </authorList>
    </citation>
    <scope>NUCLEOTIDE SEQUENCE [LARGE SCALE GENOMIC DNA]</scope>
    <source>
        <strain evidence="8 9">68-3-10</strain>
    </source>
</reference>
<dbReference type="RefSeq" id="WP_075714068.1">
    <property type="nucleotide sequence ID" value="NZ_MJIE01000001.1"/>
</dbReference>
<evidence type="ECO:0000256" key="3">
    <source>
        <dbReference type="ARBA" id="ARBA00022692"/>
    </source>
</evidence>
<evidence type="ECO:0000313" key="8">
    <source>
        <dbReference type="EMBL" id="OLR56440.1"/>
    </source>
</evidence>